<comment type="caution">
    <text evidence="1">The sequence shown here is derived from an EMBL/GenBank/DDBJ whole genome shotgun (WGS) entry which is preliminary data.</text>
</comment>
<keyword evidence="2" id="KW-1185">Reference proteome</keyword>
<reference evidence="1 2" key="1">
    <citation type="submission" date="2024-11" db="EMBL/GenBank/DDBJ databases">
        <title>Adaptive evolution of stress response genes in parasites aligns with host niche diversity.</title>
        <authorList>
            <person name="Hahn C."/>
            <person name="Resl P."/>
        </authorList>
    </citation>
    <scope>NUCLEOTIDE SEQUENCE [LARGE SCALE GENOMIC DNA]</scope>
    <source>
        <strain evidence="1">EGGRZ-B1_66</strain>
        <tissue evidence="1">Body</tissue>
    </source>
</reference>
<protein>
    <submittedName>
        <fullName evidence="1">Uncharacterized protein</fullName>
    </submittedName>
</protein>
<organism evidence="1 2">
    <name type="scientific">Cichlidogyrus casuarinus</name>
    <dbReference type="NCBI Taxonomy" id="1844966"/>
    <lineage>
        <taxon>Eukaryota</taxon>
        <taxon>Metazoa</taxon>
        <taxon>Spiralia</taxon>
        <taxon>Lophotrochozoa</taxon>
        <taxon>Platyhelminthes</taxon>
        <taxon>Monogenea</taxon>
        <taxon>Monopisthocotylea</taxon>
        <taxon>Dactylogyridea</taxon>
        <taxon>Ancyrocephalidae</taxon>
        <taxon>Cichlidogyrus</taxon>
    </lineage>
</organism>
<sequence>MKDIYWDNQTRLLMRILNSQPISQMAMRFEALVFLTDEETRPSPKYSRKLVGYVMQTLQKIDELYRKRRSRKRSTTSLATVYHQIQDREKYPSCNLSVHFSFS</sequence>
<dbReference type="EMBL" id="JBJKFK010000052">
    <property type="protein sequence ID" value="KAL3320427.1"/>
    <property type="molecule type" value="Genomic_DNA"/>
</dbReference>
<name>A0ABD2QM28_9PLAT</name>
<dbReference type="Proteomes" id="UP001626550">
    <property type="component" value="Unassembled WGS sequence"/>
</dbReference>
<dbReference type="AlphaFoldDB" id="A0ABD2QM28"/>
<proteinExistence type="predicted"/>
<gene>
    <name evidence="1" type="ORF">Ciccas_000877</name>
</gene>
<evidence type="ECO:0000313" key="2">
    <source>
        <dbReference type="Proteomes" id="UP001626550"/>
    </source>
</evidence>
<evidence type="ECO:0000313" key="1">
    <source>
        <dbReference type="EMBL" id="KAL3320427.1"/>
    </source>
</evidence>
<accession>A0ABD2QM28</accession>